<proteinExistence type="predicted"/>
<sequence>GSADWWVYYRRLDYTGDSMRQGKKQKQVQPTSKKIEESLSYTVEVRDKEGRVLQRISAPSRSYVEQWNQLINAHASRADKTIRNTSGVEVSVSPYINNFRVIEVPPGTLGEIRWGMRIGKGTTPVAITDYALEIPLVEGTGTDEFEHQVTIMTAPSVVGSTCSFTIRRSMKNSSGSTITSIKEIGCYIYTPSGYFLGFRDILPSAVNVPNGGSITVTYTIKVTV</sequence>
<protein>
    <submittedName>
        <fullName evidence="1">Uncharacterized protein</fullName>
    </submittedName>
</protein>
<name>X1SP11_9ZZZZ</name>
<evidence type="ECO:0000313" key="1">
    <source>
        <dbReference type="EMBL" id="GAI69534.1"/>
    </source>
</evidence>
<gene>
    <name evidence="1" type="ORF">S12H4_06417</name>
</gene>
<organism evidence="1">
    <name type="scientific">marine sediment metagenome</name>
    <dbReference type="NCBI Taxonomy" id="412755"/>
    <lineage>
        <taxon>unclassified sequences</taxon>
        <taxon>metagenomes</taxon>
        <taxon>ecological metagenomes</taxon>
    </lineage>
</organism>
<dbReference type="EMBL" id="BARW01002252">
    <property type="protein sequence ID" value="GAI69534.1"/>
    <property type="molecule type" value="Genomic_DNA"/>
</dbReference>
<accession>X1SP11</accession>
<dbReference type="AlphaFoldDB" id="X1SP11"/>
<comment type="caution">
    <text evidence="1">The sequence shown here is derived from an EMBL/GenBank/DDBJ whole genome shotgun (WGS) entry which is preliminary data.</text>
</comment>
<reference evidence="1" key="1">
    <citation type="journal article" date="2014" name="Front. Microbiol.">
        <title>High frequency of phylogenetically diverse reductive dehalogenase-homologous genes in deep subseafloor sedimentary metagenomes.</title>
        <authorList>
            <person name="Kawai M."/>
            <person name="Futagami T."/>
            <person name="Toyoda A."/>
            <person name="Takaki Y."/>
            <person name="Nishi S."/>
            <person name="Hori S."/>
            <person name="Arai W."/>
            <person name="Tsubouchi T."/>
            <person name="Morono Y."/>
            <person name="Uchiyama I."/>
            <person name="Ito T."/>
            <person name="Fujiyama A."/>
            <person name="Inagaki F."/>
            <person name="Takami H."/>
        </authorList>
    </citation>
    <scope>NUCLEOTIDE SEQUENCE</scope>
    <source>
        <strain evidence="1">Expedition CK06-06</strain>
    </source>
</reference>
<feature type="non-terminal residue" evidence="1">
    <location>
        <position position="1"/>
    </location>
</feature>